<keyword evidence="5" id="KW-1133">Transmembrane helix</keyword>
<dbReference type="Proteomes" id="UP000003457">
    <property type="component" value="Unassembled WGS sequence"/>
</dbReference>
<evidence type="ECO:0000256" key="3">
    <source>
        <dbReference type="ARBA" id="ARBA00022729"/>
    </source>
</evidence>
<feature type="transmembrane region" description="Helical" evidence="5">
    <location>
        <begin position="491"/>
        <end position="516"/>
    </location>
</feature>
<dbReference type="PROSITE" id="PS50847">
    <property type="entry name" value="GRAM_POS_ANCHORING"/>
    <property type="match status" value="1"/>
</dbReference>
<dbReference type="Pfam" id="PF17802">
    <property type="entry name" value="SpaA"/>
    <property type="match status" value="1"/>
</dbReference>
<feature type="domain" description="Gram-positive cocci surface proteins LPxTG" evidence="7">
    <location>
        <begin position="489"/>
        <end position="525"/>
    </location>
</feature>
<keyword evidence="2" id="KW-0964">Secreted</keyword>
<evidence type="ECO:0000256" key="5">
    <source>
        <dbReference type="SAM" id="Phobius"/>
    </source>
</evidence>
<evidence type="ECO:0000256" key="2">
    <source>
        <dbReference type="ARBA" id="ARBA00022525"/>
    </source>
</evidence>
<keyword evidence="1" id="KW-0134">Cell wall</keyword>
<evidence type="ECO:0000313" key="8">
    <source>
        <dbReference type="EMBL" id="EFO77280.1"/>
    </source>
</evidence>
<evidence type="ECO:0000256" key="1">
    <source>
        <dbReference type="ARBA" id="ARBA00022512"/>
    </source>
</evidence>
<proteinExistence type="predicted"/>
<reference evidence="8 9" key="1">
    <citation type="submission" date="2010-10" db="EMBL/GenBank/DDBJ databases">
        <authorList>
            <person name="Durkin A.S."/>
            <person name="Madupu R."/>
            <person name="Torralba M."/>
            <person name="Gillis M."/>
            <person name="Methe B."/>
            <person name="Sutton G."/>
            <person name="Nelson K.E."/>
        </authorList>
    </citation>
    <scope>NUCLEOTIDE SEQUENCE [LARGE SCALE GENOMIC DNA]</scope>
    <source>
        <strain evidence="8 9">JCVIHMP022</strain>
    </source>
</reference>
<feature type="chain" id="PRO_5044494677" evidence="6">
    <location>
        <begin position="30"/>
        <end position="525"/>
    </location>
</feature>
<dbReference type="InterPro" id="IPR041033">
    <property type="entry name" value="SpaA_PFL_dom_1"/>
</dbReference>
<dbReference type="InterPro" id="IPR026466">
    <property type="entry name" value="Fim_isopep_form_D2_dom"/>
</dbReference>
<accession>A0AB72YZM3</accession>
<dbReference type="AlphaFoldDB" id="A0AB72YZM3"/>
<dbReference type="Pfam" id="PF00746">
    <property type="entry name" value="Gram_pos_anchor"/>
    <property type="match status" value="1"/>
</dbReference>
<evidence type="ECO:0000259" key="7">
    <source>
        <dbReference type="PROSITE" id="PS50847"/>
    </source>
</evidence>
<keyword evidence="4" id="KW-0572">Peptidoglycan-anchor</keyword>
<dbReference type="EMBL" id="AEHJ01000029">
    <property type="protein sequence ID" value="EFO77280.1"/>
    <property type="molecule type" value="Genomic_DNA"/>
</dbReference>
<sequence>MKMRKLFAGIAAAATLLGGLAVGATSASAAEITVNDDATFTFTADSAEQLKNAKLVAYKIGDYVQYGTTQIYGVTTNEANKTAVDNALASVFTDFVTDDQDNLAAALNEGKLDISATRPWNTTAEGVASTSRAFADALAKEDLAGKEIGTLDPTGSDEDGYEATVTLPAGIYLFLDANTSTVDKVTVAIPMIVASGTVENNALTDPVNGANTVNMKNTKSTDQKKEVDKAYAAIGDTLTYTLTGAISNPAPTAFAFTDTPGTGLTVKAGTFKVYTVGADGDIEEPSTDFTFPEVDVKGDGNTSFDVTVKDPSKYAGQTIKVEFQALVNDEAVVEDGVVNELYNYGEPVKVVTKLGSFDFTKIDSDNKGIEGAEFQVLDGGEVLYFVKQDDGSYKKAASKDTEGATNTLVSAADGTVKVTGVDASASTSAYTVKETKVANGTYLDLKPTFFVYFNNDHEAGLSTTRTSDPWGLVNIDDKTVKNVKSVDQLPLTGAAGTILFTVMALLLAGAGATVVLKARSKNAKA</sequence>
<protein>
    <submittedName>
        <fullName evidence="8">LPXTG-motif cell wall anchor domain protein</fullName>
    </submittedName>
</protein>
<organism evidence="8 9">
    <name type="scientific">Bifidobacterium dentium JCVIHMP022</name>
    <dbReference type="NCBI Taxonomy" id="553191"/>
    <lineage>
        <taxon>Bacteria</taxon>
        <taxon>Bacillati</taxon>
        <taxon>Actinomycetota</taxon>
        <taxon>Actinomycetes</taxon>
        <taxon>Bifidobacteriales</taxon>
        <taxon>Bifidobacteriaceae</taxon>
        <taxon>Bifidobacterium</taxon>
    </lineage>
</organism>
<evidence type="ECO:0000313" key="9">
    <source>
        <dbReference type="Proteomes" id="UP000003457"/>
    </source>
</evidence>
<dbReference type="InterPro" id="IPR019931">
    <property type="entry name" value="LPXTG_anchor"/>
</dbReference>
<dbReference type="RefSeq" id="WP_003842894.1">
    <property type="nucleotide sequence ID" value="NZ_AEHJ01000029.1"/>
</dbReference>
<dbReference type="NCBIfam" id="TIGR04226">
    <property type="entry name" value="RrgB_K2N_iso_D2"/>
    <property type="match status" value="1"/>
</dbReference>
<keyword evidence="5" id="KW-0812">Transmembrane</keyword>
<dbReference type="Gene3D" id="2.60.40.10">
    <property type="entry name" value="Immunoglobulins"/>
    <property type="match status" value="1"/>
</dbReference>
<feature type="signal peptide" evidence="6">
    <location>
        <begin position="1"/>
        <end position="29"/>
    </location>
</feature>
<dbReference type="NCBIfam" id="NF033902">
    <property type="entry name" value="iso_D2_wall_anc"/>
    <property type="match status" value="1"/>
</dbReference>
<dbReference type="Gene3D" id="2.60.40.740">
    <property type="match status" value="1"/>
</dbReference>
<evidence type="ECO:0000256" key="4">
    <source>
        <dbReference type="ARBA" id="ARBA00023088"/>
    </source>
</evidence>
<dbReference type="InterPro" id="IPR013783">
    <property type="entry name" value="Ig-like_fold"/>
</dbReference>
<name>A0AB72YZM3_9BIFI</name>
<dbReference type="GO" id="GO:0005975">
    <property type="term" value="P:carbohydrate metabolic process"/>
    <property type="evidence" value="ECO:0007669"/>
    <property type="project" value="UniProtKB-ARBA"/>
</dbReference>
<dbReference type="NCBIfam" id="TIGR01167">
    <property type="entry name" value="LPXTG_anchor"/>
    <property type="match status" value="1"/>
</dbReference>
<evidence type="ECO:0000256" key="6">
    <source>
        <dbReference type="SAM" id="SignalP"/>
    </source>
</evidence>
<keyword evidence="5" id="KW-0472">Membrane</keyword>
<comment type="caution">
    <text evidence="8">The sequence shown here is derived from an EMBL/GenBank/DDBJ whole genome shotgun (WGS) entry which is preliminary data.</text>
</comment>
<keyword evidence="3 6" id="KW-0732">Signal</keyword>
<gene>
    <name evidence="8" type="ORF">HMPREF9003_1664</name>
</gene>
<dbReference type="InterPro" id="IPR048052">
    <property type="entry name" value="FM1-like"/>
</dbReference>